<evidence type="ECO:0000313" key="4">
    <source>
        <dbReference type="Proteomes" id="UP001165060"/>
    </source>
</evidence>
<feature type="region of interest" description="Disordered" evidence="2">
    <location>
        <begin position="362"/>
        <end position="383"/>
    </location>
</feature>
<protein>
    <submittedName>
        <fullName evidence="3">Uncharacterized protein</fullName>
    </submittedName>
</protein>
<gene>
    <name evidence="3" type="ORF">TeGR_g9596</name>
</gene>
<dbReference type="Proteomes" id="UP001165060">
    <property type="component" value="Unassembled WGS sequence"/>
</dbReference>
<feature type="compositionally biased region" description="Basic and acidic residues" evidence="2">
    <location>
        <begin position="649"/>
        <end position="661"/>
    </location>
</feature>
<name>A0ABQ6N2K9_9STRA</name>
<accession>A0ABQ6N2K9</accession>
<dbReference type="EMBL" id="BRYB01002070">
    <property type="protein sequence ID" value="GMI39137.1"/>
    <property type="molecule type" value="Genomic_DNA"/>
</dbReference>
<keyword evidence="4" id="KW-1185">Reference proteome</keyword>
<feature type="compositionally biased region" description="Basic and acidic residues" evidence="2">
    <location>
        <begin position="163"/>
        <end position="199"/>
    </location>
</feature>
<feature type="compositionally biased region" description="Basic and acidic residues" evidence="2">
    <location>
        <begin position="480"/>
        <end position="490"/>
    </location>
</feature>
<feature type="region of interest" description="Disordered" evidence="2">
    <location>
        <begin position="1"/>
        <end position="20"/>
    </location>
</feature>
<feature type="region of interest" description="Disordered" evidence="2">
    <location>
        <begin position="429"/>
        <end position="516"/>
    </location>
</feature>
<feature type="compositionally biased region" description="Basic and acidic residues" evidence="2">
    <location>
        <begin position="10"/>
        <end position="19"/>
    </location>
</feature>
<evidence type="ECO:0000256" key="2">
    <source>
        <dbReference type="SAM" id="MobiDB-lite"/>
    </source>
</evidence>
<feature type="region of interest" description="Disordered" evidence="2">
    <location>
        <begin position="649"/>
        <end position="670"/>
    </location>
</feature>
<evidence type="ECO:0000256" key="1">
    <source>
        <dbReference type="SAM" id="Coils"/>
    </source>
</evidence>
<feature type="coiled-coil region" evidence="1">
    <location>
        <begin position="546"/>
        <end position="578"/>
    </location>
</feature>
<dbReference type="InterPro" id="IPR011990">
    <property type="entry name" value="TPR-like_helical_dom_sf"/>
</dbReference>
<evidence type="ECO:0000313" key="3">
    <source>
        <dbReference type="EMBL" id="GMI39137.1"/>
    </source>
</evidence>
<keyword evidence="1" id="KW-0175">Coiled coil</keyword>
<feature type="region of interest" description="Disordered" evidence="2">
    <location>
        <begin position="151"/>
        <end position="228"/>
    </location>
</feature>
<feature type="region of interest" description="Disordered" evidence="2">
    <location>
        <begin position="886"/>
        <end position="911"/>
    </location>
</feature>
<dbReference type="Gene3D" id="1.25.40.10">
    <property type="entry name" value="Tetratricopeptide repeat domain"/>
    <property type="match status" value="1"/>
</dbReference>
<reference evidence="3 4" key="1">
    <citation type="journal article" date="2023" name="Commun. Biol.">
        <title>Genome analysis of Parmales, the sister group of diatoms, reveals the evolutionary specialization of diatoms from phago-mixotrophs to photoautotrophs.</title>
        <authorList>
            <person name="Ban H."/>
            <person name="Sato S."/>
            <person name="Yoshikawa S."/>
            <person name="Yamada K."/>
            <person name="Nakamura Y."/>
            <person name="Ichinomiya M."/>
            <person name="Sato N."/>
            <person name="Blanc-Mathieu R."/>
            <person name="Endo H."/>
            <person name="Kuwata A."/>
            <person name="Ogata H."/>
        </authorList>
    </citation>
    <scope>NUCLEOTIDE SEQUENCE [LARGE SCALE GENOMIC DNA]</scope>
</reference>
<proteinExistence type="predicted"/>
<comment type="caution">
    <text evidence="3">The sequence shown here is derived from an EMBL/GenBank/DDBJ whole genome shotgun (WGS) entry which is preliminary data.</text>
</comment>
<sequence length="959" mass="103328">MPAIWTSLRPKADKSKKLTETPIPAEHMATVLPLWESVATTMSDAKKGIDQVSRVLSRCQPTGLATAGAASASTRVGKLSKVCKVRDLDKAMNAMKAAQTKTNLAWAGMEQLKNVQEVIDMMPIIEEVVSTLTKVSDTLDEIDLILNPKLGDQPASQTKKKGRAADRFKAVDAKKKEREMKTKAKLEGRSVAEIAKEESSVGESGGEARATSPLPLIQRQQSSRVSEAPVDNYMSLGTSMKVMKVARKFKDAKVSVDEQTQKEQSEFGGDPISLLSVEREAPIGEEVRELGDYFSMRAEMRKNPGGFRPPTVSSKDVMGMMLNKPSTAFAKAQSGAFSLKKGSTWKTLKKGVRGEIDVAAAAASSDGESGGERPSSSSSVSSVGAIMKQQSINKLTSGISGLKSLKAVSGITKSVSVMRGRSREYTKRLAGGASSLSPPKPANTDIPSTPSALRGKSAEPAALTRSGRSISFDVEDGVEEEHKRRQDERASTPSGGERASTAPTKIGDGGKGISRGQTDDLLEQIHTAHADFDAVRAGKSKGAIDMDAFKEAFHESSADKKKLEEERIKEEAEKAKKARGGFLGKLGGGLAKVAKGAGRRVTQMTKAAARAVTPEKKRGRKYEMSQGVPDEVVLKEAVEYWERVLQDDKERARKKAEEGTKDSGMGIDTDMESGKFELREEKIDLRKREELRRKKQEAASDTHNSTDWSRLNLGLAKLCVGDGQSASTQRDAIDLLVESTKAFPEDVTPHFRLGQVKARSKNNSVKGAGLESLRRAHTLALRNEVKGDMGSFFVESAGSYGAAAYENSELKNATLCMDHLLRHGRNYATEEALCTKAQIMIRRGQFAEAQGFYRSIGGGEVALKGLIDSEGGGGVGDGLEPLRKDVGGGVVKLPEGRKPGRRKGAGGKGRTPAGVGYVFPAFEKTEKSGNLKWTAGERRRETLQAAKLAYAADPRHISR</sequence>
<organism evidence="3 4">
    <name type="scientific">Tetraparma gracilis</name>
    <dbReference type="NCBI Taxonomy" id="2962635"/>
    <lineage>
        <taxon>Eukaryota</taxon>
        <taxon>Sar</taxon>
        <taxon>Stramenopiles</taxon>
        <taxon>Ochrophyta</taxon>
        <taxon>Bolidophyceae</taxon>
        <taxon>Parmales</taxon>
        <taxon>Triparmaceae</taxon>
        <taxon>Tetraparma</taxon>
    </lineage>
</organism>